<evidence type="ECO:0000313" key="2">
    <source>
        <dbReference type="EMBL" id="GGB03098.1"/>
    </source>
</evidence>
<keyword evidence="3" id="KW-1185">Reference proteome</keyword>
<dbReference type="Proteomes" id="UP000651977">
    <property type="component" value="Unassembled WGS sequence"/>
</dbReference>
<gene>
    <name evidence="2" type="ORF">GCM10007414_15550</name>
</gene>
<keyword evidence="1" id="KW-1133">Transmembrane helix</keyword>
<reference evidence="3" key="1">
    <citation type="journal article" date="2019" name="Int. J. Syst. Evol. Microbiol.">
        <title>The Global Catalogue of Microorganisms (GCM) 10K type strain sequencing project: providing services to taxonomists for standard genome sequencing and annotation.</title>
        <authorList>
            <consortium name="The Broad Institute Genomics Platform"/>
            <consortium name="The Broad Institute Genome Sequencing Center for Infectious Disease"/>
            <person name="Wu L."/>
            <person name="Ma J."/>
        </authorList>
    </citation>
    <scope>NUCLEOTIDE SEQUENCE [LARGE SCALE GENOMIC DNA]</scope>
    <source>
        <strain evidence="3">CGMCC 1.10131</strain>
    </source>
</reference>
<comment type="caution">
    <text evidence="2">The sequence shown here is derived from an EMBL/GenBank/DDBJ whole genome shotgun (WGS) entry which is preliminary data.</text>
</comment>
<organism evidence="2 3">
    <name type="scientific">Agarivorans gilvus</name>
    <dbReference type="NCBI Taxonomy" id="680279"/>
    <lineage>
        <taxon>Bacteria</taxon>
        <taxon>Pseudomonadati</taxon>
        <taxon>Pseudomonadota</taxon>
        <taxon>Gammaproteobacteria</taxon>
        <taxon>Alteromonadales</taxon>
        <taxon>Alteromonadaceae</taxon>
        <taxon>Agarivorans</taxon>
    </lineage>
</organism>
<dbReference type="RefSeq" id="WP_055733525.1">
    <property type="nucleotide sequence ID" value="NZ_BMDY01000008.1"/>
</dbReference>
<accession>A0ABQ1I1S1</accession>
<protein>
    <recommendedName>
        <fullName evidence="4">Tat pathway signal protein</fullName>
    </recommendedName>
</protein>
<name>A0ABQ1I1S1_9ALTE</name>
<evidence type="ECO:0008006" key="4">
    <source>
        <dbReference type="Google" id="ProtNLM"/>
    </source>
</evidence>
<evidence type="ECO:0000256" key="1">
    <source>
        <dbReference type="SAM" id="Phobius"/>
    </source>
</evidence>
<feature type="transmembrane region" description="Helical" evidence="1">
    <location>
        <begin position="12"/>
        <end position="34"/>
    </location>
</feature>
<keyword evidence="1" id="KW-0472">Membrane</keyword>
<proteinExistence type="predicted"/>
<keyword evidence="1" id="KW-0812">Transmembrane</keyword>
<sequence length="178" mass="20213">MVALKRRQLLKYAALVSAFAGGGTWLVADFPVTFEPAEQLKLKASEQQIFWWFIPAFLDGVIEPQDSQAKRALLQRIDQAFQSLSSATQAELRQLLELLASRAGWLLLSAGLTPLSELSLQQRLLLLEQWQQHYLQLLRQAYQGLHEIIYAAWYGDPTTWPAISYQLPVAAKVLFDDQ</sequence>
<dbReference type="EMBL" id="BMDY01000008">
    <property type="protein sequence ID" value="GGB03098.1"/>
    <property type="molecule type" value="Genomic_DNA"/>
</dbReference>
<evidence type="ECO:0000313" key="3">
    <source>
        <dbReference type="Proteomes" id="UP000651977"/>
    </source>
</evidence>